<feature type="domain" description="DUF4097" evidence="3">
    <location>
        <begin position="80"/>
        <end position="207"/>
    </location>
</feature>
<organism evidence="4 5">
    <name type="scientific">Fulvimonas soli</name>
    <dbReference type="NCBI Taxonomy" id="155197"/>
    <lineage>
        <taxon>Bacteria</taxon>
        <taxon>Pseudomonadati</taxon>
        <taxon>Pseudomonadota</taxon>
        <taxon>Gammaproteobacteria</taxon>
        <taxon>Lysobacterales</taxon>
        <taxon>Rhodanobacteraceae</taxon>
        <taxon>Fulvimonas</taxon>
    </lineage>
</organism>
<reference evidence="4 5" key="1">
    <citation type="submission" date="2018-05" db="EMBL/GenBank/DDBJ databases">
        <title>Genomic Encyclopedia of Type Strains, Phase IV (KMG-IV): sequencing the most valuable type-strain genomes for metagenomic binning, comparative biology and taxonomic classification.</title>
        <authorList>
            <person name="Goeker M."/>
        </authorList>
    </citation>
    <scope>NUCLEOTIDE SEQUENCE [LARGE SCALE GENOMIC DNA]</scope>
    <source>
        <strain evidence="4 5">DSM 14263</strain>
    </source>
</reference>
<gene>
    <name evidence="4" type="ORF">C7456_10993</name>
</gene>
<sequence length="277" mass="27873">MRKTAATLLLIALPLAAAAASPCKYTAPRNADLDAAGLRSVQLNLGSADLDIQGVPGLARIEVRGTACASDAKWLDDLKVATGRAGDRATVDARNESGSHYGLFGDSYAYLKLQVRVPAALAVAVDSGSGDVRASDLASLDFSSGSGDLQADRIAGALALRLGSADARASQVGSVELRGTGSGDVHVDGVRGDVQAGRSGSGDLGFFNVGGSVRIGGTGSGDISLRHIGRDAEVGSTGSGDVDADDVGGRLTVHSTGSGDVSYHGVKGAVDVPRRDD</sequence>
<dbReference type="Pfam" id="PF13349">
    <property type="entry name" value="DUF4097"/>
    <property type="match status" value="1"/>
</dbReference>
<feature type="chain" id="PRO_5016284715" description="DUF4097 domain-containing protein" evidence="2">
    <location>
        <begin position="20"/>
        <end position="277"/>
    </location>
</feature>
<protein>
    <recommendedName>
        <fullName evidence="3">DUF4097 domain-containing protein</fullName>
    </recommendedName>
</protein>
<evidence type="ECO:0000313" key="4">
    <source>
        <dbReference type="EMBL" id="PWK85319.1"/>
    </source>
</evidence>
<dbReference type="AlphaFoldDB" id="A0A316HZA1"/>
<keyword evidence="2" id="KW-0732">Signal</keyword>
<name>A0A316HZA1_9GAMM</name>
<evidence type="ECO:0000256" key="1">
    <source>
        <dbReference type="SAM" id="MobiDB-lite"/>
    </source>
</evidence>
<dbReference type="OrthoDB" id="5944342at2"/>
<dbReference type="Gene3D" id="2.160.20.120">
    <property type="match status" value="1"/>
</dbReference>
<accession>A0A316HZA1</accession>
<dbReference type="Proteomes" id="UP000245812">
    <property type="component" value="Unassembled WGS sequence"/>
</dbReference>
<evidence type="ECO:0000313" key="5">
    <source>
        <dbReference type="Proteomes" id="UP000245812"/>
    </source>
</evidence>
<proteinExistence type="predicted"/>
<dbReference type="RefSeq" id="WP_109724183.1">
    <property type="nucleotide sequence ID" value="NZ_MSZV01000010.1"/>
</dbReference>
<dbReference type="EMBL" id="QGHC01000009">
    <property type="protein sequence ID" value="PWK85319.1"/>
    <property type="molecule type" value="Genomic_DNA"/>
</dbReference>
<dbReference type="InterPro" id="IPR025164">
    <property type="entry name" value="Toastrack_DUF4097"/>
</dbReference>
<evidence type="ECO:0000259" key="3">
    <source>
        <dbReference type="Pfam" id="PF13349"/>
    </source>
</evidence>
<feature type="signal peptide" evidence="2">
    <location>
        <begin position="1"/>
        <end position="19"/>
    </location>
</feature>
<feature type="region of interest" description="Disordered" evidence="1">
    <location>
        <begin position="254"/>
        <end position="277"/>
    </location>
</feature>
<keyword evidence="5" id="KW-1185">Reference proteome</keyword>
<evidence type="ECO:0000256" key="2">
    <source>
        <dbReference type="SAM" id="SignalP"/>
    </source>
</evidence>
<comment type="caution">
    <text evidence="4">The sequence shown here is derived from an EMBL/GenBank/DDBJ whole genome shotgun (WGS) entry which is preliminary data.</text>
</comment>